<dbReference type="GO" id="GO:0005739">
    <property type="term" value="C:mitochondrion"/>
    <property type="evidence" value="ECO:0007669"/>
    <property type="project" value="UniProtKB-ARBA"/>
</dbReference>
<proteinExistence type="inferred from homology"/>
<dbReference type="PANTHER" id="PTHR16255">
    <property type="entry name" value="REQUIRED FOR MEIOTIC NUCLEAR DIVISION PROTEIN 1 HOMOLOG"/>
    <property type="match status" value="1"/>
</dbReference>
<dbReference type="InterPro" id="IPR051624">
    <property type="entry name" value="RMD1/Sad1-interacting"/>
</dbReference>
<reference evidence="4" key="1">
    <citation type="submission" date="2022-07" db="EMBL/GenBank/DDBJ databases">
        <title>Phylogenomic reconstructions and comparative analyses of Kickxellomycotina fungi.</title>
        <authorList>
            <person name="Reynolds N.K."/>
            <person name="Stajich J.E."/>
            <person name="Barry K."/>
            <person name="Grigoriev I.V."/>
            <person name="Crous P."/>
            <person name="Smith M.E."/>
        </authorList>
    </citation>
    <scope>NUCLEOTIDE SEQUENCE</scope>
    <source>
        <strain evidence="4">RSA 1196</strain>
    </source>
</reference>
<comment type="similarity">
    <text evidence="1">Belongs to the RMD1/sif2 family.</text>
</comment>
<dbReference type="EMBL" id="JANBPY010000394">
    <property type="protein sequence ID" value="KAJ1967100.1"/>
    <property type="molecule type" value="Genomic_DNA"/>
</dbReference>
<keyword evidence="5" id="KW-1185">Reference proteome</keyword>
<organism evidence="4 5">
    <name type="scientific">Dispira parvispora</name>
    <dbReference type="NCBI Taxonomy" id="1520584"/>
    <lineage>
        <taxon>Eukaryota</taxon>
        <taxon>Fungi</taxon>
        <taxon>Fungi incertae sedis</taxon>
        <taxon>Zoopagomycota</taxon>
        <taxon>Kickxellomycotina</taxon>
        <taxon>Dimargaritomycetes</taxon>
        <taxon>Dimargaritales</taxon>
        <taxon>Dimargaritaceae</taxon>
        <taxon>Dispira</taxon>
    </lineage>
</organism>
<evidence type="ECO:0000256" key="2">
    <source>
        <dbReference type="SAM" id="MobiDB-lite"/>
    </source>
</evidence>
<protein>
    <recommendedName>
        <fullName evidence="3">DUF155 domain-containing protein</fullName>
    </recommendedName>
</protein>
<feature type="region of interest" description="Disordered" evidence="2">
    <location>
        <begin position="171"/>
        <end position="235"/>
    </location>
</feature>
<sequence length="416" mass="45222">MYPRIRWLDQTARLLSPQLKLCQTPGGFPLPTRAGWLTRLYSTGGNRKPTHSQLQEAKGAGARFTEKAENIGKKKNSVRRVVTAPTGLASETIHAPSAGTLPTFPGDVYHRTSQSTVPFASVNEELFPKCIAVTTAERYNFQSLLPRLQCRFTMTPITQDVYHLCSPSITPETHETSDHAIKQESSSPIRRGRMVFDGPEGNTLGGGTPTDRTESDPAVETPHGSPKGEVPVSPDHPYTLRNLSGSRYSDKHGSTGHSLFPETVPPIIPPEGEIFVFQSGAYVTWGLGTHEVERFLREVIEATPGAEIGKYDEVEVEDAPFYILGDGSVKSPPWNANDVGSGIHSQLNGSVQQTGMAGDIIVIGPTPDPLLSKLAFSHGVARSAKLAVLEALLDQHLQNASKVPRILQRGQKIPWS</sequence>
<dbReference type="PANTHER" id="PTHR16255:SF1">
    <property type="entry name" value="REQUIRED FOR MEIOTIC NUCLEAR DIVISION PROTEIN 1 HOMOLOG"/>
    <property type="match status" value="1"/>
</dbReference>
<comment type="caution">
    <text evidence="4">The sequence shown here is derived from an EMBL/GenBank/DDBJ whole genome shotgun (WGS) entry which is preliminary data.</text>
</comment>
<evidence type="ECO:0000313" key="5">
    <source>
        <dbReference type="Proteomes" id="UP001150925"/>
    </source>
</evidence>
<dbReference type="OrthoDB" id="242766at2759"/>
<dbReference type="Proteomes" id="UP001150925">
    <property type="component" value="Unassembled WGS sequence"/>
</dbReference>
<feature type="compositionally biased region" description="Basic and acidic residues" evidence="2">
    <location>
        <begin position="172"/>
        <end position="182"/>
    </location>
</feature>
<feature type="domain" description="DUF155" evidence="3">
    <location>
        <begin position="274"/>
        <end position="415"/>
    </location>
</feature>
<dbReference type="AlphaFoldDB" id="A0A9W8AWJ0"/>
<evidence type="ECO:0000313" key="4">
    <source>
        <dbReference type="EMBL" id="KAJ1967100.1"/>
    </source>
</evidence>
<dbReference type="Pfam" id="PF02582">
    <property type="entry name" value="DUF155"/>
    <property type="match status" value="1"/>
</dbReference>
<gene>
    <name evidence="4" type="ORF">IWQ62_002059</name>
</gene>
<feature type="non-terminal residue" evidence="4">
    <location>
        <position position="1"/>
    </location>
</feature>
<dbReference type="GO" id="GO:0070131">
    <property type="term" value="P:positive regulation of mitochondrial translation"/>
    <property type="evidence" value="ECO:0007669"/>
    <property type="project" value="TreeGrafter"/>
</dbReference>
<dbReference type="InterPro" id="IPR003734">
    <property type="entry name" value="DUF155"/>
</dbReference>
<accession>A0A9W8AWJ0</accession>
<evidence type="ECO:0000256" key="1">
    <source>
        <dbReference type="ARBA" id="ARBA00008306"/>
    </source>
</evidence>
<evidence type="ECO:0000259" key="3">
    <source>
        <dbReference type="Pfam" id="PF02582"/>
    </source>
</evidence>
<name>A0A9W8AWJ0_9FUNG</name>